<accession>A0A9Q1JMM3</accession>
<sequence length="177" mass="20436">MCKYTGACTWGAGNLACSPRRMQMFTEVNHDLQPTPTIQNKPKILLRSYRRFEIWCAPNETITTSSKKKIRQRIERMCGHDIWLKRSQPRHDKAIIIRIRQASVNNLKAISLEKGHAVRAFEETNTNKYKNIHVRQTLVPQCPYIALVEAHRVASKYKNIHEDHGKYAAVMPTATPL</sequence>
<proteinExistence type="predicted"/>
<protein>
    <submittedName>
        <fullName evidence="1">Uncharacterized protein</fullName>
    </submittedName>
</protein>
<dbReference type="EMBL" id="JAKOGI010001457">
    <property type="protein sequence ID" value="KAJ8425523.1"/>
    <property type="molecule type" value="Genomic_DNA"/>
</dbReference>
<organism evidence="1 2">
    <name type="scientific">Carnegiea gigantea</name>
    <dbReference type="NCBI Taxonomy" id="171969"/>
    <lineage>
        <taxon>Eukaryota</taxon>
        <taxon>Viridiplantae</taxon>
        <taxon>Streptophyta</taxon>
        <taxon>Embryophyta</taxon>
        <taxon>Tracheophyta</taxon>
        <taxon>Spermatophyta</taxon>
        <taxon>Magnoliopsida</taxon>
        <taxon>eudicotyledons</taxon>
        <taxon>Gunneridae</taxon>
        <taxon>Pentapetalae</taxon>
        <taxon>Caryophyllales</taxon>
        <taxon>Cactineae</taxon>
        <taxon>Cactaceae</taxon>
        <taxon>Cactoideae</taxon>
        <taxon>Echinocereeae</taxon>
        <taxon>Carnegiea</taxon>
    </lineage>
</organism>
<name>A0A9Q1JMM3_9CARY</name>
<evidence type="ECO:0000313" key="1">
    <source>
        <dbReference type="EMBL" id="KAJ8425523.1"/>
    </source>
</evidence>
<gene>
    <name evidence="1" type="ORF">Cgig2_013250</name>
</gene>
<dbReference type="AlphaFoldDB" id="A0A9Q1JMM3"/>
<keyword evidence="2" id="KW-1185">Reference proteome</keyword>
<dbReference type="Proteomes" id="UP001153076">
    <property type="component" value="Unassembled WGS sequence"/>
</dbReference>
<evidence type="ECO:0000313" key="2">
    <source>
        <dbReference type="Proteomes" id="UP001153076"/>
    </source>
</evidence>
<reference evidence="1" key="1">
    <citation type="submission" date="2022-04" db="EMBL/GenBank/DDBJ databases">
        <title>Carnegiea gigantea Genome sequencing and assembly v2.</title>
        <authorList>
            <person name="Copetti D."/>
            <person name="Sanderson M.J."/>
            <person name="Burquez A."/>
            <person name="Wojciechowski M.F."/>
        </authorList>
    </citation>
    <scope>NUCLEOTIDE SEQUENCE</scope>
    <source>
        <strain evidence="1">SGP5-SGP5p</strain>
        <tissue evidence="1">Aerial part</tissue>
    </source>
</reference>
<comment type="caution">
    <text evidence="1">The sequence shown here is derived from an EMBL/GenBank/DDBJ whole genome shotgun (WGS) entry which is preliminary data.</text>
</comment>